<dbReference type="HOGENOM" id="CLU_180253_0_0_1"/>
<dbReference type="STRING" id="686832.A0A0C3CL69"/>
<proteinExistence type="inferred from homology"/>
<evidence type="ECO:0000256" key="2">
    <source>
        <dbReference type="ARBA" id="ARBA00006780"/>
    </source>
</evidence>
<reference evidence="11 12" key="1">
    <citation type="submission" date="2014-04" db="EMBL/GenBank/DDBJ databases">
        <authorList>
            <consortium name="DOE Joint Genome Institute"/>
            <person name="Kuo A."/>
            <person name="Gay G."/>
            <person name="Dore J."/>
            <person name="Kohler A."/>
            <person name="Nagy L.G."/>
            <person name="Floudas D."/>
            <person name="Copeland A."/>
            <person name="Barry K.W."/>
            <person name="Cichocki N."/>
            <person name="Veneault-Fourrey C."/>
            <person name="LaButti K."/>
            <person name="Lindquist E.A."/>
            <person name="Lipzen A."/>
            <person name="Lundell T."/>
            <person name="Morin E."/>
            <person name="Murat C."/>
            <person name="Sun H."/>
            <person name="Tunlid A."/>
            <person name="Henrissat B."/>
            <person name="Grigoriev I.V."/>
            <person name="Hibbett D.S."/>
            <person name="Martin F."/>
            <person name="Nordberg H.P."/>
            <person name="Cantor M.N."/>
            <person name="Hua S.X."/>
        </authorList>
    </citation>
    <scope>NUCLEOTIDE SEQUENCE [LARGE SCALE GENOMIC DNA]</scope>
    <source>
        <strain evidence="12">h7</strain>
    </source>
</reference>
<protein>
    <recommendedName>
        <fullName evidence="13">Cytochrome b mRNA-processing protein 4</fullName>
    </recommendedName>
</protein>
<reference evidence="12" key="2">
    <citation type="submission" date="2015-01" db="EMBL/GenBank/DDBJ databases">
        <title>Evolutionary Origins and Diversification of the Mycorrhizal Mutualists.</title>
        <authorList>
            <consortium name="DOE Joint Genome Institute"/>
            <consortium name="Mycorrhizal Genomics Consortium"/>
            <person name="Kohler A."/>
            <person name="Kuo A."/>
            <person name="Nagy L.G."/>
            <person name="Floudas D."/>
            <person name="Copeland A."/>
            <person name="Barry K.W."/>
            <person name="Cichocki N."/>
            <person name="Veneault-Fourrey C."/>
            <person name="LaButti K."/>
            <person name="Lindquist E.A."/>
            <person name="Lipzen A."/>
            <person name="Lundell T."/>
            <person name="Morin E."/>
            <person name="Murat C."/>
            <person name="Riley R."/>
            <person name="Ohm R."/>
            <person name="Sun H."/>
            <person name="Tunlid A."/>
            <person name="Henrissat B."/>
            <person name="Grigoriev I.V."/>
            <person name="Hibbett D.S."/>
            <person name="Martin F."/>
        </authorList>
    </citation>
    <scope>NUCLEOTIDE SEQUENCE [LARGE SCALE GENOMIC DNA]</scope>
    <source>
        <strain evidence="12">h7</strain>
    </source>
</reference>
<name>A0A0C3CL69_HEBCY</name>
<evidence type="ECO:0000256" key="9">
    <source>
        <dbReference type="ARBA" id="ARBA00025413"/>
    </source>
</evidence>
<evidence type="ECO:0000256" key="7">
    <source>
        <dbReference type="ARBA" id="ARBA00023136"/>
    </source>
</evidence>
<keyword evidence="7 10" id="KW-0472">Membrane</keyword>
<comment type="function">
    <text evidence="9">Essential for the assembly of ubiquinol-cytochrome c reductase. It has a direct effect on the correct occurrence of the Rieske protein, core 4, core 5 and apocytochrome b.</text>
</comment>
<dbReference type="AlphaFoldDB" id="A0A0C3CL69"/>
<evidence type="ECO:0000256" key="1">
    <source>
        <dbReference type="ARBA" id="ARBA00004434"/>
    </source>
</evidence>
<dbReference type="Proteomes" id="UP000053424">
    <property type="component" value="Unassembled WGS sequence"/>
</dbReference>
<comment type="subcellular location">
    <subcellularLocation>
        <location evidence="1">Mitochondrion inner membrane</location>
        <topology evidence="1">Single-pass membrane protein</topology>
    </subcellularLocation>
</comment>
<keyword evidence="3 10" id="KW-0812">Transmembrane</keyword>
<keyword evidence="12" id="KW-1185">Reference proteome</keyword>
<dbReference type="InterPro" id="IPR012420">
    <property type="entry name" value="Cbp4"/>
</dbReference>
<keyword evidence="6" id="KW-0496">Mitochondrion</keyword>
<evidence type="ECO:0000256" key="8">
    <source>
        <dbReference type="ARBA" id="ARBA00023186"/>
    </source>
</evidence>
<accession>A0A0C3CL69</accession>
<keyword evidence="8" id="KW-0143">Chaperone</keyword>
<dbReference type="OrthoDB" id="5576752at2759"/>
<keyword evidence="4" id="KW-0999">Mitochondrion inner membrane</keyword>
<evidence type="ECO:0008006" key="13">
    <source>
        <dbReference type="Google" id="ProtNLM"/>
    </source>
</evidence>
<evidence type="ECO:0000256" key="3">
    <source>
        <dbReference type="ARBA" id="ARBA00022692"/>
    </source>
</evidence>
<evidence type="ECO:0000256" key="4">
    <source>
        <dbReference type="ARBA" id="ARBA00022792"/>
    </source>
</evidence>
<dbReference type="EMBL" id="KN831768">
    <property type="protein sequence ID" value="KIM49440.1"/>
    <property type="molecule type" value="Genomic_DNA"/>
</dbReference>
<gene>
    <name evidence="11" type="ORF">M413DRAFT_108311</name>
</gene>
<evidence type="ECO:0000256" key="6">
    <source>
        <dbReference type="ARBA" id="ARBA00023128"/>
    </source>
</evidence>
<evidence type="ECO:0000256" key="5">
    <source>
        <dbReference type="ARBA" id="ARBA00022989"/>
    </source>
</evidence>
<evidence type="ECO:0000313" key="12">
    <source>
        <dbReference type="Proteomes" id="UP000053424"/>
    </source>
</evidence>
<keyword evidence="5 10" id="KW-1133">Transmembrane helix</keyword>
<evidence type="ECO:0000313" key="11">
    <source>
        <dbReference type="EMBL" id="KIM49440.1"/>
    </source>
</evidence>
<organism evidence="11 12">
    <name type="scientific">Hebeloma cylindrosporum</name>
    <dbReference type="NCBI Taxonomy" id="76867"/>
    <lineage>
        <taxon>Eukaryota</taxon>
        <taxon>Fungi</taxon>
        <taxon>Dikarya</taxon>
        <taxon>Basidiomycota</taxon>
        <taxon>Agaricomycotina</taxon>
        <taxon>Agaricomycetes</taxon>
        <taxon>Agaricomycetidae</taxon>
        <taxon>Agaricales</taxon>
        <taxon>Agaricineae</taxon>
        <taxon>Hymenogastraceae</taxon>
        <taxon>Hebeloma</taxon>
    </lineage>
</organism>
<dbReference type="GO" id="GO:0005743">
    <property type="term" value="C:mitochondrial inner membrane"/>
    <property type="evidence" value="ECO:0007669"/>
    <property type="project" value="UniProtKB-SubCell"/>
</dbReference>
<feature type="transmembrane region" description="Helical" evidence="10">
    <location>
        <begin position="6"/>
        <end position="24"/>
    </location>
</feature>
<dbReference type="Pfam" id="PF07960">
    <property type="entry name" value="CBP4"/>
    <property type="match status" value="1"/>
</dbReference>
<evidence type="ECO:0000256" key="10">
    <source>
        <dbReference type="SAM" id="Phobius"/>
    </source>
</evidence>
<sequence length="84" mass="9515">MSSFPWVRFTVFSSALMGLGYVLMKATTPTEEQLYNEMAPDLQRKVDKARAARLAREAAMKRQGDAQNIDTRYSCRWGGGSTEY</sequence>
<comment type="similarity">
    <text evidence="2">Belongs to the CBP4 family.</text>
</comment>